<dbReference type="AlphaFoldDB" id="A0A8J6AQ72"/>
<dbReference type="GO" id="GO:0016712">
    <property type="term" value="F:oxidoreductase activity, acting on paired donors, with incorporation or reduction of molecular oxygen, reduced flavin or flavoprotein as one donor, and incorporation of one atom of oxygen"/>
    <property type="evidence" value="ECO:0007669"/>
    <property type="project" value="UniProtKB-ARBA"/>
</dbReference>
<dbReference type="PANTHER" id="PTHR24291:SF39">
    <property type="entry name" value="CYTOCHROME P450 4A11-RELATED"/>
    <property type="match status" value="1"/>
</dbReference>
<keyword evidence="9" id="KW-1185">Reference proteome</keyword>
<accession>A0A8J6AQ72</accession>
<evidence type="ECO:0000256" key="2">
    <source>
        <dbReference type="ARBA" id="ARBA00010617"/>
    </source>
</evidence>
<dbReference type="GO" id="GO:0005506">
    <property type="term" value="F:iron ion binding"/>
    <property type="evidence" value="ECO:0007669"/>
    <property type="project" value="InterPro"/>
</dbReference>
<evidence type="ECO:0000256" key="6">
    <source>
        <dbReference type="ARBA" id="ARBA00023136"/>
    </source>
</evidence>
<keyword evidence="4" id="KW-0560">Oxidoreductase</keyword>
<dbReference type="OrthoDB" id="9683347at2759"/>
<gene>
    <name evidence="8" type="ORF">J0S82_010661</name>
</gene>
<comment type="similarity">
    <text evidence="2">Belongs to the cytochrome P450 family.</text>
</comment>
<dbReference type="GO" id="GO:0020037">
    <property type="term" value="F:heme binding"/>
    <property type="evidence" value="ECO:0007669"/>
    <property type="project" value="InterPro"/>
</dbReference>
<dbReference type="Proteomes" id="UP000700334">
    <property type="component" value="Unassembled WGS sequence"/>
</dbReference>
<evidence type="ECO:0000313" key="9">
    <source>
        <dbReference type="Proteomes" id="UP000700334"/>
    </source>
</evidence>
<dbReference type="Pfam" id="PF00067">
    <property type="entry name" value="p450"/>
    <property type="match status" value="1"/>
</dbReference>
<dbReference type="SUPFAM" id="SSF48264">
    <property type="entry name" value="Cytochrome P450"/>
    <property type="match status" value="1"/>
</dbReference>
<keyword evidence="6" id="KW-0472">Membrane</keyword>
<feature type="non-terminal residue" evidence="8">
    <location>
        <position position="147"/>
    </location>
</feature>
<comment type="subcellular location">
    <subcellularLocation>
        <location evidence="1">Endoplasmic reticulum membrane</location>
    </subcellularLocation>
</comment>
<reference evidence="8" key="1">
    <citation type="journal article" date="2021" name="Evol. Appl.">
        <title>The genome of the Pyrenean desman and the effects of bottlenecks and inbreeding on the genomic landscape of an endangered species.</title>
        <authorList>
            <person name="Escoda L."/>
            <person name="Castresana J."/>
        </authorList>
    </citation>
    <scope>NUCLEOTIDE SEQUENCE</scope>
    <source>
        <strain evidence="8">IBE-C5619</strain>
    </source>
</reference>
<organism evidence="8 9">
    <name type="scientific">Galemys pyrenaicus</name>
    <name type="common">Iberian desman</name>
    <name type="synonym">Pyrenean desman</name>
    <dbReference type="NCBI Taxonomy" id="202257"/>
    <lineage>
        <taxon>Eukaryota</taxon>
        <taxon>Metazoa</taxon>
        <taxon>Chordata</taxon>
        <taxon>Craniata</taxon>
        <taxon>Vertebrata</taxon>
        <taxon>Euteleostomi</taxon>
        <taxon>Mammalia</taxon>
        <taxon>Eutheria</taxon>
        <taxon>Laurasiatheria</taxon>
        <taxon>Eulipotyphla</taxon>
        <taxon>Talpidae</taxon>
        <taxon>Galemys</taxon>
    </lineage>
</organism>
<sequence length="147" mass="16190">MVYDPDYMKVILGRPQKSRYLQIAGSVDCLAPQIMAISSRVRSNGPHARANARILLGAGYGLLLLNGQPWFQHRRMLTPAFHYDILKPYVGLVADSVRVMLVSLSPLPATPSPVRLLPHTHASSDTPDSAAQRRSRDPHTPPMELGS</sequence>
<evidence type="ECO:0000256" key="3">
    <source>
        <dbReference type="ARBA" id="ARBA00022824"/>
    </source>
</evidence>
<protein>
    <submittedName>
        <fullName evidence="8">Cytochrome P450 4A11</fullName>
    </submittedName>
</protein>
<evidence type="ECO:0000256" key="5">
    <source>
        <dbReference type="ARBA" id="ARBA00023033"/>
    </source>
</evidence>
<dbReference type="InterPro" id="IPR050196">
    <property type="entry name" value="Cytochrome_P450_Monoox"/>
</dbReference>
<proteinExistence type="inferred from homology"/>
<dbReference type="InterPro" id="IPR001128">
    <property type="entry name" value="Cyt_P450"/>
</dbReference>
<dbReference type="Gene3D" id="1.10.630.10">
    <property type="entry name" value="Cytochrome P450"/>
    <property type="match status" value="1"/>
</dbReference>
<dbReference type="PANTHER" id="PTHR24291">
    <property type="entry name" value="CYTOCHROME P450 FAMILY 4"/>
    <property type="match status" value="1"/>
</dbReference>
<evidence type="ECO:0000256" key="1">
    <source>
        <dbReference type="ARBA" id="ARBA00004586"/>
    </source>
</evidence>
<dbReference type="EMBL" id="JAGFMF010010250">
    <property type="protein sequence ID" value="KAG8525078.1"/>
    <property type="molecule type" value="Genomic_DNA"/>
</dbReference>
<name>A0A8J6AQ72_GALPY</name>
<dbReference type="GO" id="GO:0005789">
    <property type="term" value="C:endoplasmic reticulum membrane"/>
    <property type="evidence" value="ECO:0007669"/>
    <property type="project" value="UniProtKB-SubCell"/>
</dbReference>
<evidence type="ECO:0000256" key="4">
    <source>
        <dbReference type="ARBA" id="ARBA00023002"/>
    </source>
</evidence>
<evidence type="ECO:0000256" key="7">
    <source>
        <dbReference type="SAM" id="MobiDB-lite"/>
    </source>
</evidence>
<keyword evidence="3" id="KW-0256">Endoplasmic reticulum</keyword>
<comment type="caution">
    <text evidence="8">The sequence shown here is derived from an EMBL/GenBank/DDBJ whole genome shotgun (WGS) entry which is preliminary data.</text>
</comment>
<keyword evidence="5" id="KW-0503">Monooxygenase</keyword>
<dbReference type="InterPro" id="IPR036396">
    <property type="entry name" value="Cyt_P450_sf"/>
</dbReference>
<dbReference type="GO" id="GO:0006629">
    <property type="term" value="P:lipid metabolic process"/>
    <property type="evidence" value="ECO:0007669"/>
    <property type="project" value="UniProtKB-ARBA"/>
</dbReference>
<feature type="region of interest" description="Disordered" evidence="7">
    <location>
        <begin position="113"/>
        <end position="147"/>
    </location>
</feature>
<evidence type="ECO:0000313" key="8">
    <source>
        <dbReference type="EMBL" id="KAG8525078.1"/>
    </source>
</evidence>